<feature type="signal peptide" evidence="4">
    <location>
        <begin position="1"/>
        <end position="23"/>
    </location>
</feature>
<dbReference type="InterPro" id="IPR003644">
    <property type="entry name" value="Calx_beta"/>
</dbReference>
<dbReference type="Pfam" id="PF03160">
    <property type="entry name" value="Calx-beta"/>
    <property type="match status" value="1"/>
</dbReference>
<evidence type="ECO:0000256" key="1">
    <source>
        <dbReference type="ARBA" id="ARBA00022729"/>
    </source>
</evidence>
<dbReference type="SUPFAM" id="SSF141072">
    <property type="entry name" value="CalX-like"/>
    <property type="match status" value="1"/>
</dbReference>
<accession>A0ABU9AYW9</accession>
<proteinExistence type="predicted"/>
<dbReference type="PROSITE" id="PS00018">
    <property type="entry name" value="EF_HAND_1"/>
    <property type="match status" value="1"/>
</dbReference>
<protein>
    <submittedName>
        <fullName evidence="6">Calx-beta domain-containing protein</fullName>
    </submittedName>
</protein>
<dbReference type="Gene3D" id="2.60.40.2030">
    <property type="match status" value="1"/>
</dbReference>
<dbReference type="InterPro" id="IPR011047">
    <property type="entry name" value="Quinoprotein_ADH-like_sf"/>
</dbReference>
<sequence>MNRCRMFLRVAAILCLSFLSLRADDLGVRFPLETRGGKWAGYEPVDENLNSNLQSILKHGDVIRVGRTQWLALNRKTGVSDLASRPAFPQAQESIACDADSGVFWTRPSGTPTTGPYFVRDWTSGEKLGELTLPTNVYPGYFDAHGMASINGQILYVTDSMGPNPRQATLASLGVSAGEIDVTGCENWLAISYRAPSNYRVVILNRATLQVMGNYVRGGTAVAMRGNLLAWKSGLVVSLFRLPDLTPISGVPVLSPTQYGAVDFRLVENGLWVHQELQTQEGSVFLHYDLSNLPAVRLRERVTPPGVMLPYWTKSVRWVAAEDYLGMIDDAETLWVWNRNVANTSYQPLLDLEASQEGHEGGSAQARLTISDPVSWPVQVTLKARSGSAMEGSDFAPWMQTVTIPAGETSALVDVPVLADTVLEPNEFFEVSIQQVSGALAQNDSAPLVIAGNGYNLEANPQKIAGGKAKWTGVLGSNGRVLVGMIQPEPLTTGVSPGMAIVDMETGNIIANPSGSSWPPNFYKIAFRENLVVVVADSGLVAYRTDTGASVGSWYLSSNSFIGMVDTTKVLVRASFSNGIELRRISDGALLASASLPSDATVAVSQDARDGSPSSIHAYAYGGGILERVKYNRIIEFDRNTLAATERAVWRSSDQDGGDYAKILNVWEDKVFLSVPHGLSVVNRTTGKPVWSRYTATSGLDDFGCVISGNAVALTNLFTGTVESSQTTYFVDLETGCDIERFGPLDLSPEGQWIGANALAYDGGWVLVSRNRSFRVVKTPDRPNVKIVAPAIADNEVTTLRVVPREGFAGTYPVRISEYAEITEDRPVKDRLLGLVPVDLNVDADGVDFTVAATRSAKGSETTFLRAAAPGRETLFSGARGVVVNSHVITIPSSAFTTGGPLRITRARAVAAGEGLLAVGYPLELMPDGIRAGLVDIYDREGGTFLRTIGAPAGAEGKRFGHALGVSGNKVIVGAPSEKGVGRTFAYDGTTGTLISELILRGKAAEFGGEIKANDKWIAVTASGSFAGSSQKSTGIVMVFDAVSLKPVFTKSTKGEGFGYAIGLSHDRLFVSAPGAKYQKMYSVGLIRAYSLPKGKQLGTIMARQPKALESFGAYLDASDSVLVIGGVHDPVSLSAALQVHSSASLGFLGYYSMPGDPFAYSIVKAHGDWIIGSEQAMRFFLADNPRPIASRGIVDPGGLTLPFPYFSRSNLAAYGDALYWADYAPKMLEMPEKPAAPSVAAAGRAPAVTEPVSPDANGDGVVNEIDMLIFHRGDTSLPARATLEQRGASGPVFRIVADDKIPANLDLWFEVSTDLSRWEPVLEWRHDDRGWRDAAGEKLTAGPDSLTESEIRATSGKVFFRTRATSR</sequence>
<comment type="caution">
    <text evidence="6">The sequence shown here is derived from an EMBL/GenBank/DDBJ whole genome shotgun (WGS) entry which is preliminary data.</text>
</comment>
<dbReference type="InterPro" id="IPR018247">
    <property type="entry name" value="EF_Hand_1_Ca_BS"/>
</dbReference>
<keyword evidence="2" id="KW-0677">Repeat</keyword>
<dbReference type="SUPFAM" id="SSF50998">
    <property type="entry name" value="Quinoprotein alcohol dehydrogenase-like"/>
    <property type="match status" value="1"/>
</dbReference>
<name>A0ABU9AYW9_9BACT</name>
<keyword evidence="7" id="KW-1185">Reference proteome</keyword>
<evidence type="ECO:0000256" key="3">
    <source>
        <dbReference type="ARBA" id="ARBA00022837"/>
    </source>
</evidence>
<dbReference type="RefSeq" id="WP_341406079.1">
    <property type="nucleotide sequence ID" value="NZ_JBBUKT010000007.1"/>
</dbReference>
<reference evidence="6 7" key="1">
    <citation type="submission" date="2024-04" db="EMBL/GenBank/DDBJ databases">
        <title>Luteolibacter sp. isolated from soil.</title>
        <authorList>
            <person name="An J."/>
        </authorList>
    </citation>
    <scope>NUCLEOTIDE SEQUENCE [LARGE SCALE GENOMIC DNA]</scope>
    <source>
        <strain evidence="6 7">Y139</strain>
    </source>
</reference>
<dbReference type="SMART" id="SM00237">
    <property type="entry name" value="Calx_beta"/>
    <property type="match status" value="1"/>
</dbReference>
<feature type="chain" id="PRO_5045609736" evidence="4">
    <location>
        <begin position="24"/>
        <end position="1368"/>
    </location>
</feature>
<dbReference type="EMBL" id="JBBUKT010000007">
    <property type="protein sequence ID" value="MEK7952321.1"/>
    <property type="molecule type" value="Genomic_DNA"/>
</dbReference>
<keyword evidence="1 4" id="KW-0732">Signal</keyword>
<evidence type="ECO:0000256" key="4">
    <source>
        <dbReference type="SAM" id="SignalP"/>
    </source>
</evidence>
<gene>
    <name evidence="6" type="ORF">WKV53_17555</name>
</gene>
<evidence type="ECO:0000256" key="2">
    <source>
        <dbReference type="ARBA" id="ARBA00022737"/>
    </source>
</evidence>
<organism evidence="6 7">
    <name type="scientific">Luteolibacter soli</name>
    <dbReference type="NCBI Taxonomy" id="3135280"/>
    <lineage>
        <taxon>Bacteria</taxon>
        <taxon>Pseudomonadati</taxon>
        <taxon>Verrucomicrobiota</taxon>
        <taxon>Verrucomicrobiia</taxon>
        <taxon>Verrucomicrobiales</taxon>
        <taxon>Verrucomicrobiaceae</taxon>
        <taxon>Luteolibacter</taxon>
    </lineage>
</organism>
<evidence type="ECO:0000313" key="6">
    <source>
        <dbReference type="EMBL" id="MEK7952321.1"/>
    </source>
</evidence>
<evidence type="ECO:0000259" key="5">
    <source>
        <dbReference type="SMART" id="SM00237"/>
    </source>
</evidence>
<evidence type="ECO:0000313" key="7">
    <source>
        <dbReference type="Proteomes" id="UP001371305"/>
    </source>
</evidence>
<keyword evidence="3" id="KW-0106">Calcium</keyword>
<dbReference type="InterPro" id="IPR038081">
    <property type="entry name" value="CalX-like_sf"/>
</dbReference>
<dbReference type="Proteomes" id="UP001371305">
    <property type="component" value="Unassembled WGS sequence"/>
</dbReference>
<feature type="domain" description="Calx-beta" evidence="5">
    <location>
        <begin position="339"/>
        <end position="434"/>
    </location>
</feature>